<evidence type="ECO:0000256" key="5">
    <source>
        <dbReference type="ARBA" id="ARBA00022806"/>
    </source>
</evidence>
<dbReference type="GO" id="GO:0008094">
    <property type="term" value="F:ATP-dependent activity, acting on DNA"/>
    <property type="evidence" value="ECO:0007669"/>
    <property type="project" value="TreeGrafter"/>
</dbReference>
<evidence type="ECO:0000256" key="3">
    <source>
        <dbReference type="ARBA" id="ARBA00022771"/>
    </source>
</evidence>
<keyword evidence="4" id="KW-0378">Hydrolase</keyword>
<dbReference type="SMART" id="SM00184">
    <property type="entry name" value="RING"/>
    <property type="match status" value="1"/>
</dbReference>
<dbReference type="SMART" id="SM00490">
    <property type="entry name" value="HELICc"/>
    <property type="match status" value="1"/>
</dbReference>
<reference evidence="12" key="1">
    <citation type="journal article" date="2020" name="Nature">
        <title>Giant virus diversity and host interactions through global metagenomics.</title>
        <authorList>
            <person name="Schulz F."/>
            <person name="Roux S."/>
            <person name="Paez-Espino D."/>
            <person name="Jungbluth S."/>
            <person name="Walsh D.A."/>
            <person name="Denef V.J."/>
            <person name="McMahon K.D."/>
            <person name="Konstantinidis K.T."/>
            <person name="Eloe-Fadrosh E.A."/>
            <person name="Kyrpides N.C."/>
            <person name="Woyke T."/>
        </authorList>
    </citation>
    <scope>NUCLEOTIDE SEQUENCE</scope>
    <source>
        <strain evidence="12">GVMAG-M-3300009151-35</strain>
    </source>
</reference>
<dbReference type="InterPro" id="IPR000330">
    <property type="entry name" value="SNF2_N"/>
</dbReference>
<dbReference type="InterPro" id="IPR001841">
    <property type="entry name" value="Znf_RING"/>
</dbReference>
<dbReference type="InterPro" id="IPR027417">
    <property type="entry name" value="P-loop_NTPase"/>
</dbReference>
<keyword evidence="8" id="KW-0175">Coiled coil</keyword>
<evidence type="ECO:0000256" key="7">
    <source>
        <dbReference type="ARBA" id="ARBA00022840"/>
    </source>
</evidence>
<keyword evidence="1" id="KW-0479">Metal-binding</keyword>
<dbReference type="Pfam" id="PF00271">
    <property type="entry name" value="Helicase_C"/>
    <property type="match status" value="1"/>
</dbReference>
<feature type="domain" description="RING-type" evidence="9">
    <location>
        <begin position="434"/>
        <end position="472"/>
    </location>
</feature>
<evidence type="ECO:0000256" key="2">
    <source>
        <dbReference type="ARBA" id="ARBA00022741"/>
    </source>
</evidence>
<dbReference type="Pfam" id="PF00176">
    <property type="entry name" value="SNF2-rel_dom"/>
    <property type="match status" value="1"/>
</dbReference>
<dbReference type="GO" id="GO:0005524">
    <property type="term" value="F:ATP binding"/>
    <property type="evidence" value="ECO:0007669"/>
    <property type="project" value="UniProtKB-KW"/>
</dbReference>
<dbReference type="PANTHER" id="PTHR45626">
    <property type="entry name" value="TRANSCRIPTION TERMINATION FACTOR 2-RELATED"/>
    <property type="match status" value="1"/>
</dbReference>
<dbReference type="EMBL" id="MN738902">
    <property type="protein sequence ID" value="QHT30538.1"/>
    <property type="molecule type" value="Genomic_DNA"/>
</dbReference>
<keyword evidence="3" id="KW-0863">Zinc-finger</keyword>
<dbReference type="InterPro" id="IPR050628">
    <property type="entry name" value="SNF2_RAD54_helicase_TF"/>
</dbReference>
<dbReference type="PROSITE" id="PS51192">
    <property type="entry name" value="HELICASE_ATP_BIND_1"/>
    <property type="match status" value="1"/>
</dbReference>
<dbReference type="AlphaFoldDB" id="A0A6C0ENG2"/>
<dbReference type="InterPro" id="IPR014001">
    <property type="entry name" value="Helicase_ATP-bd"/>
</dbReference>
<dbReference type="GO" id="GO:0006281">
    <property type="term" value="P:DNA repair"/>
    <property type="evidence" value="ECO:0007669"/>
    <property type="project" value="TreeGrafter"/>
</dbReference>
<evidence type="ECO:0000256" key="1">
    <source>
        <dbReference type="ARBA" id="ARBA00022723"/>
    </source>
</evidence>
<proteinExistence type="predicted"/>
<evidence type="ECO:0000313" key="12">
    <source>
        <dbReference type="EMBL" id="QHT30538.1"/>
    </source>
</evidence>
<evidence type="ECO:0000256" key="6">
    <source>
        <dbReference type="ARBA" id="ARBA00022833"/>
    </source>
</evidence>
<dbReference type="GO" id="GO:0008270">
    <property type="term" value="F:zinc ion binding"/>
    <property type="evidence" value="ECO:0007669"/>
    <property type="project" value="UniProtKB-KW"/>
</dbReference>
<feature type="domain" description="Helicase ATP-binding" evidence="10">
    <location>
        <begin position="80"/>
        <end position="287"/>
    </location>
</feature>
<dbReference type="Pfam" id="PF13923">
    <property type="entry name" value="zf-C3HC4_2"/>
    <property type="match status" value="1"/>
</dbReference>
<dbReference type="GO" id="GO:0004386">
    <property type="term" value="F:helicase activity"/>
    <property type="evidence" value="ECO:0007669"/>
    <property type="project" value="UniProtKB-KW"/>
</dbReference>
<sequence length="626" mass="72352">MSIVNFYDIELNENSNITEHNNTLKIKLKPHQLAALNKALEMEIYGTIKYKISDTNKLLSLMNMLYTNIPYSLLTQTNNNIIQISTNVGILGDMVGYGKTLIALALIAINNVDNIHINNTYSKTFNNHKNYSYLNISSINNLISPSNIIFKTTLVIVPRGPVYIQWENMIKTHTTLKLLSIDNLSFIKKHLPKYTQNNRQEIIDYFNNFDIVLIKNTTLKLLYNYYYTDNNFNLINNWKRVIIDEAHDIINQLKVHINYNYLWMISGTYEDLLKKVYNSNNSLIYSNTSKELMNDEFINLMLVKNNNTFIKNSFKIPEPIEKYYLCKLHNNINVIKNFISDSVLDKINANDISGAIKDLGGKNENENDIIELVSKELKRELFNKQAERDYITNLDITPEQKILKLKTINHDIENQEEKIKNLTERISYISSKTCSICMELMTNPILIECTHIFCGGCLLKWLKNNNSCPYCRSNINGTDKLIAIVNDTENNNENNNENKEIILSKEETLLKIINDKPDGKFLIFSKNENSFEKIKSELNKSNKSFELLKGNTSHMINVLDKFKSGELNIILLNTQYAGSGIDISCATDVIIFHNMGLDKFQAIGRAQRVGRKDELYIHNLCYEHEF</sequence>
<evidence type="ECO:0000259" key="10">
    <source>
        <dbReference type="PROSITE" id="PS51192"/>
    </source>
</evidence>
<dbReference type="PROSITE" id="PS51194">
    <property type="entry name" value="HELICASE_CTER"/>
    <property type="match status" value="1"/>
</dbReference>
<dbReference type="PROSITE" id="PS50089">
    <property type="entry name" value="ZF_RING_2"/>
    <property type="match status" value="1"/>
</dbReference>
<accession>A0A6C0ENG2</accession>
<keyword evidence="5" id="KW-0347">Helicase</keyword>
<name>A0A6C0ENG2_9ZZZZ</name>
<feature type="coiled-coil region" evidence="8">
    <location>
        <begin position="405"/>
        <end position="432"/>
    </location>
</feature>
<dbReference type="PANTHER" id="PTHR45626:SF22">
    <property type="entry name" value="DNA REPAIR PROTEIN RAD5"/>
    <property type="match status" value="1"/>
</dbReference>
<keyword evidence="7" id="KW-0067">ATP-binding</keyword>
<dbReference type="InterPro" id="IPR013083">
    <property type="entry name" value="Znf_RING/FYVE/PHD"/>
</dbReference>
<keyword evidence="6" id="KW-0862">Zinc</keyword>
<dbReference type="PROSITE" id="PS00518">
    <property type="entry name" value="ZF_RING_1"/>
    <property type="match status" value="1"/>
</dbReference>
<evidence type="ECO:0000259" key="9">
    <source>
        <dbReference type="PROSITE" id="PS50089"/>
    </source>
</evidence>
<dbReference type="Gene3D" id="3.30.40.10">
    <property type="entry name" value="Zinc/RING finger domain, C3HC4 (zinc finger)"/>
    <property type="match status" value="1"/>
</dbReference>
<dbReference type="Gene3D" id="3.40.50.300">
    <property type="entry name" value="P-loop containing nucleotide triphosphate hydrolases"/>
    <property type="match status" value="2"/>
</dbReference>
<dbReference type="SMART" id="SM00487">
    <property type="entry name" value="DEXDc"/>
    <property type="match status" value="1"/>
</dbReference>
<dbReference type="SUPFAM" id="SSF57850">
    <property type="entry name" value="RING/U-box"/>
    <property type="match status" value="1"/>
</dbReference>
<protein>
    <recommendedName>
        <fullName evidence="13">RING-type domain-containing protein</fullName>
    </recommendedName>
</protein>
<keyword evidence="2" id="KW-0547">Nucleotide-binding</keyword>
<dbReference type="SUPFAM" id="SSF52540">
    <property type="entry name" value="P-loop containing nucleoside triphosphate hydrolases"/>
    <property type="match status" value="1"/>
</dbReference>
<feature type="domain" description="Helicase C-terminal" evidence="11">
    <location>
        <begin position="505"/>
        <end position="626"/>
    </location>
</feature>
<evidence type="ECO:0000259" key="11">
    <source>
        <dbReference type="PROSITE" id="PS51194"/>
    </source>
</evidence>
<dbReference type="GO" id="GO:0005634">
    <property type="term" value="C:nucleus"/>
    <property type="evidence" value="ECO:0007669"/>
    <property type="project" value="TreeGrafter"/>
</dbReference>
<organism evidence="12">
    <name type="scientific">viral metagenome</name>
    <dbReference type="NCBI Taxonomy" id="1070528"/>
    <lineage>
        <taxon>unclassified sequences</taxon>
        <taxon>metagenomes</taxon>
        <taxon>organismal metagenomes</taxon>
    </lineage>
</organism>
<evidence type="ECO:0000256" key="4">
    <source>
        <dbReference type="ARBA" id="ARBA00022801"/>
    </source>
</evidence>
<dbReference type="InterPro" id="IPR017907">
    <property type="entry name" value="Znf_RING_CS"/>
</dbReference>
<dbReference type="GO" id="GO:0016787">
    <property type="term" value="F:hydrolase activity"/>
    <property type="evidence" value="ECO:0007669"/>
    <property type="project" value="UniProtKB-KW"/>
</dbReference>
<evidence type="ECO:0008006" key="13">
    <source>
        <dbReference type="Google" id="ProtNLM"/>
    </source>
</evidence>
<dbReference type="InterPro" id="IPR001650">
    <property type="entry name" value="Helicase_C-like"/>
</dbReference>
<evidence type="ECO:0000256" key="8">
    <source>
        <dbReference type="SAM" id="Coils"/>
    </source>
</evidence>